<evidence type="ECO:0000256" key="10">
    <source>
        <dbReference type="PIRNR" id="PIRNR006247"/>
    </source>
</evidence>
<organism evidence="13 14">
    <name type="scientific">Candidatus Filomicrobium marinum</name>
    <dbReference type="NCBI Taxonomy" id="1608628"/>
    <lineage>
        <taxon>Bacteria</taxon>
        <taxon>Pseudomonadati</taxon>
        <taxon>Pseudomonadota</taxon>
        <taxon>Alphaproteobacteria</taxon>
        <taxon>Hyphomicrobiales</taxon>
        <taxon>Hyphomicrobiaceae</taxon>
        <taxon>Filomicrobium</taxon>
    </lineage>
</organism>
<dbReference type="PANTHER" id="PTHR32024">
    <property type="entry name" value="TRK SYSTEM POTASSIUM UPTAKE PROTEIN TRKG-RELATED"/>
    <property type="match status" value="1"/>
</dbReference>
<dbReference type="PIRSF" id="PIRSF006247">
    <property type="entry name" value="TrkH"/>
    <property type="match status" value="1"/>
</dbReference>
<comment type="subcellular location">
    <subcellularLocation>
        <location evidence="10">Cell inner membrane</location>
        <topology evidence="10">Multi-pass membrane protein</topology>
    </subcellularLocation>
    <subcellularLocation>
        <location evidence="1">Cell membrane</location>
        <topology evidence="1">Multi-pass membrane protein</topology>
    </subcellularLocation>
</comment>
<evidence type="ECO:0000256" key="7">
    <source>
        <dbReference type="ARBA" id="ARBA00022989"/>
    </source>
</evidence>
<keyword evidence="10" id="KW-0997">Cell inner membrane</keyword>
<feature type="transmembrane region" description="Helical" evidence="12">
    <location>
        <begin position="392"/>
        <end position="415"/>
    </location>
</feature>
<accession>A0A0D6JKM9</accession>
<feature type="binding site" evidence="11">
    <location>
        <position position="431"/>
    </location>
    <ligand>
        <name>K(+)</name>
        <dbReference type="ChEBI" id="CHEBI:29103"/>
    </ligand>
</feature>
<evidence type="ECO:0000256" key="9">
    <source>
        <dbReference type="ARBA" id="ARBA00023136"/>
    </source>
</evidence>
<evidence type="ECO:0000256" key="4">
    <source>
        <dbReference type="ARBA" id="ARBA00022538"/>
    </source>
</evidence>
<evidence type="ECO:0000256" key="11">
    <source>
        <dbReference type="PIRSR" id="PIRSR006247-1"/>
    </source>
</evidence>
<keyword evidence="14" id="KW-1185">Reference proteome</keyword>
<protein>
    <recommendedName>
        <fullName evidence="10">Trk system potassium uptake protein</fullName>
    </recommendedName>
</protein>
<evidence type="ECO:0000256" key="5">
    <source>
        <dbReference type="ARBA" id="ARBA00022692"/>
    </source>
</evidence>
<keyword evidence="7 12" id="KW-1133">Transmembrane helix</keyword>
<name>A0A0D6JKM9_9HYPH</name>
<keyword evidence="6 10" id="KW-0630">Potassium</keyword>
<dbReference type="GO" id="GO:0046872">
    <property type="term" value="F:metal ion binding"/>
    <property type="evidence" value="ECO:0007669"/>
    <property type="project" value="UniProtKB-KW"/>
</dbReference>
<keyword evidence="5 12" id="KW-0812">Transmembrane</keyword>
<dbReference type="InterPro" id="IPR003445">
    <property type="entry name" value="Cat_transpt"/>
</dbReference>
<dbReference type="EMBL" id="LN829119">
    <property type="protein sequence ID" value="CPR22524.1"/>
    <property type="molecule type" value="Genomic_DNA"/>
</dbReference>
<keyword evidence="11" id="KW-0479">Metal-binding</keyword>
<feature type="transmembrane region" description="Helical" evidence="12">
    <location>
        <begin position="175"/>
        <end position="200"/>
    </location>
</feature>
<comment type="function">
    <text evidence="10">Low-affinity potassium transport system. Interacts with Trk system potassium uptake protein TrkA.</text>
</comment>
<evidence type="ECO:0000256" key="12">
    <source>
        <dbReference type="SAM" id="Phobius"/>
    </source>
</evidence>
<dbReference type="KEGG" id="fil:BN1229_v1_3969"/>
<proteinExistence type="inferred from homology"/>
<reference evidence="14" key="1">
    <citation type="submission" date="2015-02" db="EMBL/GenBank/DDBJ databases">
        <authorList>
            <person name="Chooi Y.-H."/>
        </authorList>
    </citation>
    <scope>NUCLEOTIDE SEQUENCE [LARGE SCALE GENOMIC DNA]</scope>
    <source>
        <strain evidence="14">strain Y</strain>
    </source>
</reference>
<feature type="transmembrane region" description="Helical" evidence="12">
    <location>
        <begin position="7"/>
        <end position="28"/>
    </location>
</feature>
<feature type="transmembrane region" description="Helical" evidence="12">
    <location>
        <begin position="273"/>
        <end position="294"/>
    </location>
</feature>
<feature type="transmembrane region" description="Helical" evidence="12">
    <location>
        <begin position="234"/>
        <end position="253"/>
    </location>
</feature>
<dbReference type="PANTHER" id="PTHR32024:SF3">
    <property type="entry name" value="TRK SYSTEM POTASSIUM UPTAKE PROTEIN"/>
    <property type="match status" value="1"/>
</dbReference>
<dbReference type="KEGG" id="fiy:BN1229_v1_3957"/>
<feature type="binding site" evidence="11">
    <location>
        <position position="314"/>
    </location>
    <ligand>
        <name>K(+)</name>
        <dbReference type="ChEBI" id="CHEBI:29103"/>
    </ligand>
</feature>
<keyword evidence="4 10" id="KW-0633">Potassium transport</keyword>
<feature type="transmembrane region" description="Helical" evidence="12">
    <location>
        <begin position="71"/>
        <end position="98"/>
    </location>
</feature>
<dbReference type="GO" id="GO:0015379">
    <property type="term" value="F:potassium:chloride symporter activity"/>
    <property type="evidence" value="ECO:0007669"/>
    <property type="project" value="InterPro"/>
</dbReference>
<evidence type="ECO:0000256" key="2">
    <source>
        <dbReference type="ARBA" id="ARBA00022448"/>
    </source>
</evidence>
<dbReference type="Pfam" id="PF02386">
    <property type="entry name" value="TrkH"/>
    <property type="match status" value="1"/>
</dbReference>
<feature type="binding site" evidence="11">
    <location>
        <position position="313"/>
    </location>
    <ligand>
        <name>K(+)</name>
        <dbReference type="ChEBI" id="CHEBI:29103"/>
    </ligand>
</feature>
<evidence type="ECO:0000256" key="3">
    <source>
        <dbReference type="ARBA" id="ARBA00022475"/>
    </source>
</evidence>
<feature type="binding site" evidence="11">
    <location>
        <position position="430"/>
    </location>
    <ligand>
        <name>K(+)</name>
        <dbReference type="ChEBI" id="CHEBI:29103"/>
    </ligand>
</feature>
<sequence length="481" mass="51827">MIQFRPILFALGLILCTIAAAMVLPAVVDVADGHEDWRVFFTSAVATFFIGGLLILVAYEDQPAPLGIKEGFLLTTLCWVTVAAFAAAPFAGLGLGFADAYFEAMSGLTTTGSTVLTQLDQLPRGILLWRAILQGLGGIGIILTAIIMLPFLRVGGMQLFQMESSDKSEKVLPRAIELTLAIAGVYVGLIVACIAVYMALGMTPFDAICHGLSTVSTAGFSTHDESFGFFRSPALEWACVLFMILGALPFVVYVKAMRNHPEALWRDTQVRGFLMFLIGLWLIMTFWLITARGLEPTTALRMSAFNLTSIMTTTGYASSDYMQWGPFAVGLFFLVTFIGGCAGSSAGGIKIYRLQVTALLTRSHFVHLMSPNRVVTLVYNGKRLPADVPFSVVAFLTIYMSTVGIFTVVLSAMGLDFVTAMSSSAQAIGNVGPGLGDIVGPAGNFSSLPAAAKWVLSFAMLLGRLELFTVLVLFRIEFWRG</sequence>
<keyword evidence="2 10" id="KW-0813">Transport</keyword>
<evidence type="ECO:0000313" key="14">
    <source>
        <dbReference type="Proteomes" id="UP000033187"/>
    </source>
</evidence>
<feature type="transmembrane region" description="Helical" evidence="12">
    <location>
        <begin position="454"/>
        <end position="474"/>
    </location>
</feature>
<feature type="binding site" evidence="11">
    <location>
        <position position="111"/>
    </location>
    <ligand>
        <name>K(+)</name>
        <dbReference type="ChEBI" id="CHEBI:29103"/>
    </ligand>
</feature>
<evidence type="ECO:0000256" key="1">
    <source>
        <dbReference type="ARBA" id="ARBA00004651"/>
    </source>
</evidence>
<evidence type="ECO:0000256" key="6">
    <source>
        <dbReference type="ARBA" id="ARBA00022958"/>
    </source>
</evidence>
<keyword evidence="9 10" id="KW-0472">Membrane</keyword>
<feature type="transmembrane region" description="Helical" evidence="12">
    <location>
        <begin position="131"/>
        <end position="154"/>
    </location>
</feature>
<feature type="binding site" evidence="11">
    <location>
        <position position="110"/>
    </location>
    <ligand>
        <name>K(+)</name>
        <dbReference type="ChEBI" id="CHEBI:29103"/>
    </ligand>
</feature>
<dbReference type="Proteomes" id="UP000033187">
    <property type="component" value="Chromosome 1"/>
</dbReference>
<dbReference type="GO" id="GO:0005886">
    <property type="term" value="C:plasma membrane"/>
    <property type="evidence" value="ECO:0007669"/>
    <property type="project" value="UniProtKB-SubCell"/>
</dbReference>
<evidence type="ECO:0000256" key="8">
    <source>
        <dbReference type="ARBA" id="ARBA00023065"/>
    </source>
</evidence>
<keyword evidence="8 10" id="KW-0406">Ion transport</keyword>
<dbReference type="InterPro" id="IPR004772">
    <property type="entry name" value="TrkH"/>
</dbReference>
<dbReference type="AlphaFoldDB" id="A0A0D6JKM9"/>
<gene>
    <name evidence="13" type="ORF">YBN1229_v1_3957</name>
</gene>
<comment type="similarity">
    <text evidence="10">Belongs to the TrkH potassium transport family.</text>
</comment>
<dbReference type="RefSeq" id="WP_244464964.1">
    <property type="nucleotide sequence ID" value="NZ_LN829118.1"/>
</dbReference>
<feature type="transmembrane region" description="Helical" evidence="12">
    <location>
        <begin position="327"/>
        <end position="352"/>
    </location>
</feature>
<feature type="transmembrane region" description="Helical" evidence="12">
    <location>
        <begin position="40"/>
        <end position="59"/>
    </location>
</feature>
<keyword evidence="3 10" id="KW-1003">Cell membrane</keyword>
<evidence type="ECO:0000313" key="13">
    <source>
        <dbReference type="EMBL" id="CPR22524.1"/>
    </source>
</evidence>